<comment type="catalytic activity">
    <reaction evidence="1">
        <text>ATP + protein L-histidine = ADP + protein N-phospho-L-histidine.</text>
        <dbReference type="EC" id="2.7.13.3"/>
    </reaction>
</comment>
<gene>
    <name evidence="11" type="ORF">A6A04_17535</name>
</gene>
<evidence type="ECO:0000256" key="4">
    <source>
        <dbReference type="ARBA" id="ARBA00022679"/>
    </source>
</evidence>
<dbReference type="InterPro" id="IPR036097">
    <property type="entry name" value="HisK_dim/P_sf"/>
</dbReference>
<dbReference type="SMART" id="SM00387">
    <property type="entry name" value="HATPase_c"/>
    <property type="match status" value="1"/>
</dbReference>
<organism evidence="11 12">
    <name type="scientific">Paramagnetospirillum marisnigri</name>
    <dbReference type="NCBI Taxonomy" id="1285242"/>
    <lineage>
        <taxon>Bacteria</taxon>
        <taxon>Pseudomonadati</taxon>
        <taxon>Pseudomonadota</taxon>
        <taxon>Alphaproteobacteria</taxon>
        <taxon>Rhodospirillales</taxon>
        <taxon>Magnetospirillaceae</taxon>
        <taxon>Paramagnetospirillum</taxon>
    </lineage>
</organism>
<dbReference type="InterPro" id="IPR035965">
    <property type="entry name" value="PAS-like_dom_sf"/>
</dbReference>
<dbReference type="Pfam" id="PF00989">
    <property type="entry name" value="PAS"/>
    <property type="match status" value="1"/>
</dbReference>
<evidence type="ECO:0000259" key="10">
    <source>
        <dbReference type="PROSITE" id="PS50112"/>
    </source>
</evidence>
<dbReference type="SMART" id="SM00091">
    <property type="entry name" value="PAS"/>
    <property type="match status" value="1"/>
</dbReference>
<comment type="caution">
    <text evidence="11">The sequence shown here is derived from an EMBL/GenBank/DDBJ whole genome shotgun (WGS) entry which is preliminary data.</text>
</comment>
<evidence type="ECO:0000256" key="1">
    <source>
        <dbReference type="ARBA" id="ARBA00000085"/>
    </source>
</evidence>
<keyword evidence="5" id="KW-0547">Nucleotide-binding</keyword>
<dbReference type="PROSITE" id="PS50109">
    <property type="entry name" value="HIS_KIN"/>
    <property type="match status" value="1"/>
</dbReference>
<dbReference type="InterPro" id="IPR003661">
    <property type="entry name" value="HisK_dim/P_dom"/>
</dbReference>
<protein>
    <recommendedName>
        <fullName evidence="2">histidine kinase</fullName>
        <ecNumber evidence="2">2.7.13.3</ecNumber>
    </recommendedName>
</protein>
<keyword evidence="6 11" id="KW-0418">Kinase</keyword>
<evidence type="ECO:0000256" key="3">
    <source>
        <dbReference type="ARBA" id="ARBA00022553"/>
    </source>
</evidence>
<dbReference type="Gene3D" id="3.30.565.10">
    <property type="entry name" value="Histidine kinase-like ATPase, C-terminal domain"/>
    <property type="match status" value="1"/>
</dbReference>
<evidence type="ECO:0000256" key="7">
    <source>
        <dbReference type="ARBA" id="ARBA00022840"/>
    </source>
</evidence>
<keyword evidence="4" id="KW-0808">Transferase</keyword>
<dbReference type="GO" id="GO:0006355">
    <property type="term" value="P:regulation of DNA-templated transcription"/>
    <property type="evidence" value="ECO:0007669"/>
    <property type="project" value="InterPro"/>
</dbReference>
<accession>A0A178MQ59</accession>
<dbReference type="InterPro" id="IPR036890">
    <property type="entry name" value="HATPase_C_sf"/>
</dbReference>
<dbReference type="Pfam" id="PF02518">
    <property type="entry name" value="HATPase_c"/>
    <property type="match status" value="1"/>
</dbReference>
<proteinExistence type="predicted"/>
<dbReference type="InterPro" id="IPR005467">
    <property type="entry name" value="His_kinase_dom"/>
</dbReference>
<dbReference type="AlphaFoldDB" id="A0A178MQ59"/>
<dbReference type="InterPro" id="IPR003594">
    <property type="entry name" value="HATPase_dom"/>
</dbReference>
<evidence type="ECO:0000256" key="6">
    <source>
        <dbReference type="ARBA" id="ARBA00022777"/>
    </source>
</evidence>
<evidence type="ECO:0000256" key="5">
    <source>
        <dbReference type="ARBA" id="ARBA00022741"/>
    </source>
</evidence>
<reference evidence="11 12" key="1">
    <citation type="submission" date="2016-04" db="EMBL/GenBank/DDBJ databases">
        <title>Draft genome sequence of freshwater magnetotactic bacteria Magnetospirillum marisnigri SP-1 and Magnetospirillum moscoviense BB-1.</title>
        <authorList>
            <person name="Koziaeva V."/>
            <person name="Dziuba M.V."/>
            <person name="Ivanov T.M."/>
            <person name="Kuznetsov B."/>
            <person name="Grouzdev D.S."/>
        </authorList>
    </citation>
    <scope>NUCLEOTIDE SEQUENCE [LARGE SCALE GENOMIC DNA]</scope>
    <source>
        <strain evidence="11 12">SP-1</strain>
    </source>
</reference>
<evidence type="ECO:0000313" key="11">
    <source>
        <dbReference type="EMBL" id="OAN50751.1"/>
    </source>
</evidence>
<dbReference type="PANTHER" id="PTHR43065">
    <property type="entry name" value="SENSOR HISTIDINE KINASE"/>
    <property type="match status" value="1"/>
</dbReference>
<keyword evidence="7" id="KW-0067">ATP-binding</keyword>
<dbReference type="PANTHER" id="PTHR43065:SF42">
    <property type="entry name" value="TWO-COMPONENT SENSOR PPRA"/>
    <property type="match status" value="1"/>
</dbReference>
<feature type="domain" description="PAS" evidence="10">
    <location>
        <begin position="62"/>
        <end position="107"/>
    </location>
</feature>
<dbReference type="PROSITE" id="PS50112">
    <property type="entry name" value="PAS"/>
    <property type="match status" value="1"/>
</dbReference>
<keyword evidence="3" id="KW-0597">Phosphoprotein</keyword>
<dbReference type="CDD" id="cd00130">
    <property type="entry name" value="PAS"/>
    <property type="match status" value="1"/>
</dbReference>
<keyword evidence="8" id="KW-0902">Two-component regulatory system</keyword>
<dbReference type="SUPFAM" id="SSF55785">
    <property type="entry name" value="PYP-like sensor domain (PAS domain)"/>
    <property type="match status" value="1"/>
</dbReference>
<dbReference type="EMBL" id="LWQT01000050">
    <property type="protein sequence ID" value="OAN50751.1"/>
    <property type="molecule type" value="Genomic_DNA"/>
</dbReference>
<dbReference type="CDD" id="cd00082">
    <property type="entry name" value="HisKA"/>
    <property type="match status" value="1"/>
</dbReference>
<dbReference type="GO" id="GO:0005524">
    <property type="term" value="F:ATP binding"/>
    <property type="evidence" value="ECO:0007669"/>
    <property type="project" value="UniProtKB-KW"/>
</dbReference>
<dbReference type="OrthoDB" id="226486at2"/>
<dbReference type="GO" id="GO:0000155">
    <property type="term" value="F:phosphorelay sensor kinase activity"/>
    <property type="evidence" value="ECO:0007669"/>
    <property type="project" value="InterPro"/>
</dbReference>
<dbReference type="Gene3D" id="1.10.287.130">
    <property type="match status" value="1"/>
</dbReference>
<keyword evidence="12" id="KW-1185">Reference proteome</keyword>
<evidence type="ECO:0000259" key="9">
    <source>
        <dbReference type="PROSITE" id="PS50109"/>
    </source>
</evidence>
<dbReference type="InterPro" id="IPR013767">
    <property type="entry name" value="PAS_fold"/>
</dbReference>
<dbReference type="SUPFAM" id="SSF47384">
    <property type="entry name" value="Homodimeric domain of signal transducing histidine kinase"/>
    <property type="match status" value="1"/>
</dbReference>
<dbReference type="SUPFAM" id="SSF55874">
    <property type="entry name" value="ATPase domain of HSP90 chaperone/DNA topoisomerase II/histidine kinase"/>
    <property type="match status" value="1"/>
</dbReference>
<dbReference type="InterPro" id="IPR004358">
    <property type="entry name" value="Sig_transdc_His_kin-like_C"/>
</dbReference>
<dbReference type="STRING" id="1285242.A6A04_17535"/>
<evidence type="ECO:0000313" key="12">
    <source>
        <dbReference type="Proteomes" id="UP000078428"/>
    </source>
</evidence>
<feature type="domain" description="Histidine kinase" evidence="9">
    <location>
        <begin position="205"/>
        <end position="443"/>
    </location>
</feature>
<dbReference type="Gene3D" id="3.30.450.20">
    <property type="entry name" value="PAS domain"/>
    <property type="match status" value="1"/>
</dbReference>
<dbReference type="PRINTS" id="PR00344">
    <property type="entry name" value="BCTRLSENSOR"/>
</dbReference>
<dbReference type="Proteomes" id="UP000078428">
    <property type="component" value="Unassembled WGS sequence"/>
</dbReference>
<evidence type="ECO:0000256" key="8">
    <source>
        <dbReference type="ARBA" id="ARBA00023012"/>
    </source>
</evidence>
<dbReference type="SMART" id="SM00388">
    <property type="entry name" value="HisKA"/>
    <property type="match status" value="1"/>
</dbReference>
<name>A0A178MQ59_9PROT</name>
<sequence>MATYADPRPSSAYDFAGAAEPDAATAQETAWIEVIRKMEEVYSDLIQYEVELEEKNTALEEAQRFINSVLSAVSDILIVCDQRGHILQVNLAFLRLTGHAEVDLFERPLDELLAETTGELRLYSWIDAQPGLEREVRFRSADGGQTEPVALNCATRLDHRGLPAGIVLTGRPVGELRRAYEALKTAQAQLVQQEKMASLGRLIAGVAHELNNPISFVYGNVHALAKYSERIGAYLDAIHGGCSDELRQRLRQELRIDNTLADLPALIGGTTEGAQRVADIVRSLKRLSFSSAGGPESFNLSEVAAKAVQWSSSGSRGSAAVGVDLSAPLPIRGNAGQLHQVIVNLVENALDAVAGISGGRISVQGHMDKGEAVLTVEDNGPGIAEDILTKVFDPFFTTKPVGKGTGLGLWISYGIARDHGGSLDADNLPGGGARFTLRLPAAF</sequence>
<dbReference type="EC" id="2.7.13.3" evidence="2"/>
<dbReference type="RefSeq" id="WP_068492063.1">
    <property type="nucleotide sequence ID" value="NZ_LWQT01000050.1"/>
</dbReference>
<dbReference type="NCBIfam" id="TIGR00229">
    <property type="entry name" value="sensory_box"/>
    <property type="match status" value="1"/>
</dbReference>
<evidence type="ECO:0000256" key="2">
    <source>
        <dbReference type="ARBA" id="ARBA00012438"/>
    </source>
</evidence>
<dbReference type="InterPro" id="IPR000014">
    <property type="entry name" value="PAS"/>
</dbReference>